<evidence type="ECO:0000313" key="1">
    <source>
        <dbReference type="EMBL" id="KKN41798.1"/>
    </source>
</evidence>
<reference evidence="1" key="1">
    <citation type="journal article" date="2015" name="Nature">
        <title>Complex archaea that bridge the gap between prokaryotes and eukaryotes.</title>
        <authorList>
            <person name="Spang A."/>
            <person name="Saw J.H."/>
            <person name="Jorgensen S.L."/>
            <person name="Zaremba-Niedzwiedzka K."/>
            <person name="Martijn J."/>
            <person name="Lind A.E."/>
            <person name="van Eijk R."/>
            <person name="Schleper C."/>
            <person name="Guy L."/>
            <person name="Ettema T.J."/>
        </authorList>
    </citation>
    <scope>NUCLEOTIDE SEQUENCE</scope>
</reference>
<dbReference type="AlphaFoldDB" id="A0A0F9TK81"/>
<protein>
    <submittedName>
        <fullName evidence="1">Uncharacterized protein</fullName>
    </submittedName>
</protein>
<organism evidence="1">
    <name type="scientific">marine sediment metagenome</name>
    <dbReference type="NCBI Taxonomy" id="412755"/>
    <lineage>
        <taxon>unclassified sequences</taxon>
        <taxon>metagenomes</taxon>
        <taxon>ecological metagenomes</taxon>
    </lineage>
</organism>
<sequence>MKMLGMGYSLRKYKRRPIRFLLYANLPEPLQKPDRIHARSSYGKIWGSGLA</sequence>
<name>A0A0F9TK81_9ZZZZ</name>
<proteinExistence type="predicted"/>
<gene>
    <name evidence="1" type="ORF">LCGC14_0719700</name>
</gene>
<accession>A0A0F9TK81</accession>
<dbReference type="EMBL" id="LAZR01001624">
    <property type="protein sequence ID" value="KKN41798.1"/>
    <property type="molecule type" value="Genomic_DNA"/>
</dbReference>
<comment type="caution">
    <text evidence="1">The sequence shown here is derived from an EMBL/GenBank/DDBJ whole genome shotgun (WGS) entry which is preliminary data.</text>
</comment>